<organism evidence="1 2">
    <name type="scientific">Floridaenema fluviatile BLCC-F154</name>
    <dbReference type="NCBI Taxonomy" id="3153640"/>
    <lineage>
        <taxon>Bacteria</taxon>
        <taxon>Bacillati</taxon>
        <taxon>Cyanobacteriota</taxon>
        <taxon>Cyanophyceae</taxon>
        <taxon>Oscillatoriophycideae</taxon>
        <taxon>Aerosakkonematales</taxon>
        <taxon>Aerosakkonemataceae</taxon>
        <taxon>Floridanema</taxon>
        <taxon>Floridanema fluviatile</taxon>
    </lineage>
</organism>
<name>A0ABV4Y9T8_9CYAN</name>
<evidence type="ECO:0000313" key="2">
    <source>
        <dbReference type="Proteomes" id="UP001576776"/>
    </source>
</evidence>
<dbReference type="Proteomes" id="UP001576776">
    <property type="component" value="Unassembled WGS sequence"/>
</dbReference>
<gene>
    <name evidence="1" type="ORF">ACE1B6_09910</name>
</gene>
<reference evidence="1 2" key="1">
    <citation type="submission" date="2024-09" db="EMBL/GenBank/DDBJ databases">
        <title>Floridaenema gen nov. (Aerosakkonemataceae, Aerosakkonematales ord. nov., Cyanobacteria) from benthic tropical and subtropical fresh waters, with the description of four new species.</title>
        <authorList>
            <person name="Moretto J.A."/>
            <person name="Berthold D.E."/>
            <person name="Lefler F.W."/>
            <person name="Huang I.-S."/>
            <person name="Laughinghouse H. IV."/>
        </authorList>
    </citation>
    <scope>NUCLEOTIDE SEQUENCE [LARGE SCALE GENOMIC DNA]</scope>
    <source>
        <strain evidence="1 2">BLCC-F154</strain>
    </source>
</reference>
<dbReference type="EMBL" id="JBHFNS010000042">
    <property type="protein sequence ID" value="MFB2935584.1"/>
    <property type="molecule type" value="Genomic_DNA"/>
</dbReference>
<sequence>MQVISITDLTSLVNPTRLAVPIDTEQQYFQLAMKQTCMKLPTEPLLVAHPQIDRWMMEIGVLFPEVFEWEPPQFLVDTQFIAKLCTNEKDVWVQINTNAAFLKNRYVNIIEWTIRLPALNWSDKVKMWITAESLSLPPENLKLTILALHPTHPGKRYEISWDSQQHEETRDWLVSVLAGQAAPTTTQVRLPLAIATPTHFDIKKIAEVEI</sequence>
<protein>
    <submittedName>
        <fullName evidence="1">Uncharacterized protein</fullName>
    </submittedName>
</protein>
<accession>A0ABV4Y9T8</accession>
<keyword evidence="2" id="KW-1185">Reference proteome</keyword>
<proteinExistence type="predicted"/>
<comment type="caution">
    <text evidence="1">The sequence shown here is derived from an EMBL/GenBank/DDBJ whole genome shotgun (WGS) entry which is preliminary data.</text>
</comment>
<dbReference type="RefSeq" id="WP_413257094.1">
    <property type="nucleotide sequence ID" value="NZ_JBHFNS010000042.1"/>
</dbReference>
<evidence type="ECO:0000313" key="1">
    <source>
        <dbReference type="EMBL" id="MFB2935584.1"/>
    </source>
</evidence>